<gene>
    <name evidence="2" type="ORF">J0654_05000</name>
</gene>
<proteinExistence type="predicted"/>
<keyword evidence="3" id="KW-1185">Reference proteome</keyword>
<protein>
    <submittedName>
        <fullName evidence="2">Uncharacterized protein</fullName>
    </submittedName>
</protein>
<evidence type="ECO:0000313" key="3">
    <source>
        <dbReference type="Proteomes" id="UP000664807"/>
    </source>
</evidence>
<comment type="caution">
    <text evidence="2">The sequence shown here is derived from an EMBL/GenBank/DDBJ whole genome shotgun (WGS) entry which is preliminary data.</text>
</comment>
<feature type="compositionally biased region" description="Polar residues" evidence="1">
    <location>
        <begin position="46"/>
        <end position="55"/>
    </location>
</feature>
<accession>A0ABS3FCU4</accession>
<organism evidence="2 3">
    <name type="scientific">Flagellimonas profundi</name>
    <dbReference type="NCBI Taxonomy" id="2915620"/>
    <lineage>
        <taxon>Bacteria</taxon>
        <taxon>Pseudomonadati</taxon>
        <taxon>Bacteroidota</taxon>
        <taxon>Flavobacteriia</taxon>
        <taxon>Flavobacteriales</taxon>
        <taxon>Flavobacteriaceae</taxon>
        <taxon>Flagellimonas</taxon>
    </lineage>
</organism>
<evidence type="ECO:0000256" key="1">
    <source>
        <dbReference type="SAM" id="MobiDB-lite"/>
    </source>
</evidence>
<dbReference type="Proteomes" id="UP000664807">
    <property type="component" value="Unassembled WGS sequence"/>
</dbReference>
<feature type="compositionally biased region" description="Basic and acidic residues" evidence="1">
    <location>
        <begin position="64"/>
        <end position="77"/>
    </location>
</feature>
<sequence>MNDSSKIRINLTTREVEIQGSEEFIAKYNLTIDSFLEKIYDDGNYQGNSQKTNRTLPDEQDSSPIRKDDDSKNKSSYEIEEEPSFGELYNKMPNSAKDVDKMLLAGYFAQKNSDDRIFSTRDASSLLVEQGVKLSNPSASMQANMATKKVFKHKGGYRISETGMNYIKNNFNGE</sequence>
<evidence type="ECO:0000313" key="2">
    <source>
        <dbReference type="EMBL" id="MBO0340989.1"/>
    </source>
</evidence>
<dbReference type="EMBL" id="JAFLNM010000001">
    <property type="protein sequence ID" value="MBO0340989.1"/>
    <property type="molecule type" value="Genomic_DNA"/>
</dbReference>
<name>A0ABS3FCU4_9FLAO</name>
<reference evidence="2 3" key="1">
    <citation type="submission" date="2021-03" db="EMBL/GenBank/DDBJ databases">
        <title>Muricauda lutimaris sp. nov. and Muricauda ruestringensis sp. nov, two marine members of the Flavobacteriaceae isolated from deep sea sediments of Western Pacific.</title>
        <authorList>
            <person name="Zhao S."/>
            <person name="Liu R."/>
        </authorList>
    </citation>
    <scope>NUCLEOTIDE SEQUENCE [LARGE SCALE GENOMIC DNA]</scope>
    <source>
        <strain evidence="2 3">BC31-3-A3</strain>
    </source>
</reference>
<dbReference type="RefSeq" id="WP_207026556.1">
    <property type="nucleotide sequence ID" value="NZ_JAFLNM010000001.1"/>
</dbReference>
<feature type="region of interest" description="Disordered" evidence="1">
    <location>
        <begin position="46"/>
        <end position="91"/>
    </location>
</feature>